<accession>A0A8G0PKI4</accession>
<gene>
    <name evidence="1" type="ORF">H0G86_012678</name>
</gene>
<dbReference type="Proteomes" id="UP000826661">
    <property type="component" value="Chromosome VII"/>
</dbReference>
<name>A0A8G0PKI4_9HYPO</name>
<protein>
    <submittedName>
        <fullName evidence="1">Uncharacterized protein</fullName>
    </submittedName>
</protein>
<evidence type="ECO:0000313" key="1">
    <source>
        <dbReference type="EMBL" id="QYT05796.1"/>
    </source>
</evidence>
<sequence>MYEYTQQYMLLLVTCRKVTVLTADDTLTLALSVADLFPRSLISSPFFLVTASRIKCDMRDGLLGLQLVVADDDADGLPYLACAWLASTCMVLRFRHEYELGYCDALAPNMAISGRES</sequence>
<reference evidence="1 2" key="1">
    <citation type="journal article" date="2021" name="BMC Genomics">
        <title>Telomere-to-telomere genome assembly of asparaginase-producing Trichoderma simmonsii.</title>
        <authorList>
            <person name="Chung D."/>
            <person name="Kwon Y.M."/>
            <person name="Yang Y."/>
        </authorList>
    </citation>
    <scope>NUCLEOTIDE SEQUENCE [LARGE SCALE GENOMIC DNA]</scope>
    <source>
        <strain evidence="1 2">GH-Sj1</strain>
    </source>
</reference>
<dbReference type="AlphaFoldDB" id="A0A8G0PKI4"/>
<dbReference type="EMBL" id="CP075870">
    <property type="protein sequence ID" value="QYT05796.1"/>
    <property type="molecule type" value="Genomic_DNA"/>
</dbReference>
<evidence type="ECO:0000313" key="2">
    <source>
        <dbReference type="Proteomes" id="UP000826661"/>
    </source>
</evidence>
<keyword evidence="2" id="KW-1185">Reference proteome</keyword>
<organism evidence="1 2">
    <name type="scientific">Trichoderma simmonsii</name>
    <dbReference type="NCBI Taxonomy" id="1491479"/>
    <lineage>
        <taxon>Eukaryota</taxon>
        <taxon>Fungi</taxon>
        <taxon>Dikarya</taxon>
        <taxon>Ascomycota</taxon>
        <taxon>Pezizomycotina</taxon>
        <taxon>Sordariomycetes</taxon>
        <taxon>Hypocreomycetidae</taxon>
        <taxon>Hypocreales</taxon>
        <taxon>Hypocreaceae</taxon>
        <taxon>Trichoderma</taxon>
    </lineage>
</organism>
<proteinExistence type="predicted"/>